<dbReference type="Pfam" id="PF01212">
    <property type="entry name" value="Beta_elim_lyase"/>
    <property type="match status" value="1"/>
</dbReference>
<name>A0A4P7VB44_9BACT</name>
<evidence type="ECO:0000313" key="6">
    <source>
        <dbReference type="Proteomes" id="UP000297031"/>
    </source>
</evidence>
<dbReference type="InterPro" id="IPR015421">
    <property type="entry name" value="PyrdxlP-dep_Trfase_major"/>
</dbReference>
<keyword evidence="3" id="KW-0663">Pyridoxal phosphate</keyword>
<sequence>MIYFDSDYMTGAHPLVIKRLNETNSLHTVGYGRDEFTAEARRMILDACGIDDGEVYFLEGGTQTNAVVIDRLLDHNDGVIATDTAHINVHEAGAIEATGHKVLALPNHDGKLRACDIRDYIADFYRDDTHHYMVRPAMVYISYPTELGTIYSRDELEAISSVCREADVPLYIDGARLAYGLAAEGADLSLKDIASLCDVFYIGGTKCGALFGEAVVTRRPELLPRFVSLIKLRGATLAKGRLLGVQFSTLFTDDLYCSIGRHAVALAMKLKSGFVKKGYRLYMDSPTNQQFFVMPNDKIDELREVASFELWGPKGDVETPVRFVTDWATTERDIDELIAAL</sequence>
<dbReference type="Gene3D" id="3.90.1150.10">
    <property type="entry name" value="Aspartate Aminotransferase, domain 1"/>
    <property type="match status" value="1"/>
</dbReference>
<organism evidence="5 6">
    <name type="scientific">Muribaculum gordoncarteri</name>
    <dbReference type="NCBI Taxonomy" id="2530390"/>
    <lineage>
        <taxon>Bacteria</taxon>
        <taxon>Pseudomonadati</taxon>
        <taxon>Bacteroidota</taxon>
        <taxon>Bacteroidia</taxon>
        <taxon>Bacteroidales</taxon>
        <taxon>Muribaculaceae</taxon>
        <taxon>Muribaculum</taxon>
    </lineage>
</organism>
<dbReference type="InterPro" id="IPR015422">
    <property type="entry name" value="PyrdxlP-dep_Trfase_small"/>
</dbReference>
<reference evidence="5 6" key="1">
    <citation type="submission" date="2019-02" db="EMBL/GenBank/DDBJ databases">
        <title>Isolation and identification of novel species under the genus Muribaculum.</title>
        <authorList>
            <person name="Miyake S."/>
            <person name="Ding Y."/>
            <person name="Low A."/>
            <person name="Soh M."/>
            <person name="Seedorf H."/>
        </authorList>
    </citation>
    <scope>NUCLEOTIDE SEQUENCE [LARGE SCALE GENOMIC DNA]</scope>
    <source>
        <strain evidence="5 6">TLL-A4</strain>
    </source>
</reference>
<comment type="similarity">
    <text evidence="2">Belongs to the threonine aldolase family.</text>
</comment>
<proteinExistence type="inferred from homology"/>
<accession>A0A4P7VB44</accession>
<gene>
    <name evidence="5" type="ORF">E7746_00975</name>
</gene>
<keyword evidence="5" id="KW-0808">Transferase</keyword>
<dbReference type="EMBL" id="CP039393">
    <property type="protein sequence ID" value="QCD34552.1"/>
    <property type="molecule type" value="Genomic_DNA"/>
</dbReference>
<evidence type="ECO:0000259" key="4">
    <source>
        <dbReference type="Pfam" id="PF01212"/>
    </source>
</evidence>
<dbReference type="RefSeq" id="WP_136409555.1">
    <property type="nucleotide sequence ID" value="NZ_CP039393.1"/>
</dbReference>
<dbReference type="OrthoDB" id="9774495at2"/>
<dbReference type="Proteomes" id="UP000297031">
    <property type="component" value="Chromosome"/>
</dbReference>
<keyword evidence="6" id="KW-1185">Reference proteome</keyword>
<comment type="cofactor">
    <cofactor evidence="1">
        <name>pyridoxal 5'-phosphate</name>
        <dbReference type="ChEBI" id="CHEBI:597326"/>
    </cofactor>
</comment>
<dbReference type="SUPFAM" id="SSF53383">
    <property type="entry name" value="PLP-dependent transferases"/>
    <property type="match status" value="1"/>
</dbReference>
<evidence type="ECO:0000256" key="2">
    <source>
        <dbReference type="ARBA" id="ARBA00006966"/>
    </source>
</evidence>
<evidence type="ECO:0000256" key="3">
    <source>
        <dbReference type="ARBA" id="ARBA00022898"/>
    </source>
</evidence>
<evidence type="ECO:0000256" key="1">
    <source>
        <dbReference type="ARBA" id="ARBA00001933"/>
    </source>
</evidence>
<dbReference type="PANTHER" id="PTHR48097">
    <property type="entry name" value="L-THREONINE ALDOLASE-RELATED"/>
    <property type="match status" value="1"/>
</dbReference>
<evidence type="ECO:0000313" key="5">
    <source>
        <dbReference type="EMBL" id="QCD34552.1"/>
    </source>
</evidence>
<dbReference type="AlphaFoldDB" id="A0A4P7VB44"/>
<dbReference type="KEGG" id="mgod:E7746_00975"/>
<feature type="domain" description="Aromatic amino acid beta-eliminating lyase/threonine aldolase" evidence="4">
    <location>
        <begin position="6"/>
        <end position="243"/>
    </location>
</feature>
<dbReference type="InterPro" id="IPR015424">
    <property type="entry name" value="PyrdxlP-dep_Trfase"/>
</dbReference>
<dbReference type="InterPro" id="IPR001597">
    <property type="entry name" value="ArAA_b-elim_lyase/Thr_aldolase"/>
</dbReference>
<protein>
    <submittedName>
        <fullName evidence="5">Aminotransferase class V-fold PLP-dependent enzyme</fullName>
    </submittedName>
</protein>
<dbReference type="PANTHER" id="PTHR48097:SF5">
    <property type="entry name" value="LOW SPECIFICITY L-THREONINE ALDOLASE"/>
    <property type="match status" value="1"/>
</dbReference>
<dbReference type="Gene3D" id="3.40.640.10">
    <property type="entry name" value="Type I PLP-dependent aspartate aminotransferase-like (Major domain)"/>
    <property type="match status" value="1"/>
</dbReference>
<keyword evidence="5" id="KW-0032">Aminotransferase</keyword>
<dbReference type="GO" id="GO:0008483">
    <property type="term" value="F:transaminase activity"/>
    <property type="evidence" value="ECO:0007669"/>
    <property type="project" value="UniProtKB-KW"/>
</dbReference>
<dbReference type="GO" id="GO:0006520">
    <property type="term" value="P:amino acid metabolic process"/>
    <property type="evidence" value="ECO:0007669"/>
    <property type="project" value="InterPro"/>
</dbReference>
<dbReference type="GO" id="GO:0016829">
    <property type="term" value="F:lyase activity"/>
    <property type="evidence" value="ECO:0007669"/>
    <property type="project" value="InterPro"/>
</dbReference>